<dbReference type="EMBL" id="JWZX01003181">
    <property type="protein sequence ID" value="KOO23553.1"/>
    <property type="molecule type" value="Genomic_DNA"/>
</dbReference>
<dbReference type="PROSITE" id="PS50222">
    <property type="entry name" value="EF_HAND_2"/>
    <property type="match status" value="2"/>
</dbReference>
<organism evidence="3 4">
    <name type="scientific">Chrysochromulina tobinii</name>
    <dbReference type="NCBI Taxonomy" id="1460289"/>
    <lineage>
        <taxon>Eukaryota</taxon>
        <taxon>Haptista</taxon>
        <taxon>Haptophyta</taxon>
        <taxon>Prymnesiophyceae</taxon>
        <taxon>Prymnesiales</taxon>
        <taxon>Chrysochromulinaceae</taxon>
        <taxon>Chrysochromulina</taxon>
    </lineage>
</organism>
<dbReference type="CDD" id="cd00051">
    <property type="entry name" value="EFh"/>
    <property type="match status" value="1"/>
</dbReference>
<dbReference type="SMART" id="SM00054">
    <property type="entry name" value="EFh"/>
    <property type="match status" value="2"/>
</dbReference>
<reference evidence="4" key="1">
    <citation type="journal article" date="2015" name="PLoS Genet.">
        <title>Genome Sequence and Transcriptome Analyses of Chrysochromulina tobin: Metabolic Tools for Enhanced Algal Fitness in the Prominent Order Prymnesiales (Haptophyceae).</title>
        <authorList>
            <person name="Hovde B.T."/>
            <person name="Deodato C.R."/>
            <person name="Hunsperger H.M."/>
            <person name="Ryken S.A."/>
            <person name="Yost W."/>
            <person name="Jha R.K."/>
            <person name="Patterson J."/>
            <person name="Monnat R.J. Jr."/>
            <person name="Barlow S.B."/>
            <person name="Starkenburg S.R."/>
            <person name="Cattolico R.A."/>
        </authorList>
    </citation>
    <scope>NUCLEOTIDE SEQUENCE</scope>
    <source>
        <strain evidence="4">CCMP291</strain>
    </source>
</reference>
<protein>
    <submittedName>
        <fullName evidence="3">Putative calcium-binding protein cml23-like protein</fullName>
    </submittedName>
</protein>
<accession>A0A0M0JBG5</accession>
<keyword evidence="1" id="KW-0106">Calcium</keyword>
<proteinExistence type="predicted"/>
<comment type="caution">
    <text evidence="3">The sequence shown here is derived from an EMBL/GenBank/DDBJ whole genome shotgun (WGS) entry which is preliminary data.</text>
</comment>
<dbReference type="InterPro" id="IPR002048">
    <property type="entry name" value="EF_hand_dom"/>
</dbReference>
<feature type="domain" description="EF-hand" evidence="2">
    <location>
        <begin position="40"/>
        <end position="75"/>
    </location>
</feature>
<dbReference type="SUPFAM" id="SSF47473">
    <property type="entry name" value="EF-hand"/>
    <property type="match status" value="1"/>
</dbReference>
<dbReference type="InterPro" id="IPR018247">
    <property type="entry name" value="EF_Hand_1_Ca_BS"/>
</dbReference>
<dbReference type="Proteomes" id="UP000037460">
    <property type="component" value="Unassembled WGS sequence"/>
</dbReference>
<sequence length="537" mass="59308">MEEQALASLEEAFNELDESGSGTLGIEEFQDLLFACGNTASPDEAQAMFRSIDSDGSGGIDKEEFIAFMCGLKDDEGEEVDSALGSMILRAQLQASLLSRMMARRLKAAAAARTGGVDDRQENESQSIDIEFKIGDPKVQGGSRDGRPKKSRFFLSSLTSSSEPATPNLGIKALLEFFPGRTDDWPSKVEIAFTLPRREGVPRAKMEQLVADWLQILEQAKEYKPFKDALKAANLDMGKWKHALSEMALTFSVIVTGKAVVELQSYIRNPMEIPLDEGLPVKSSISVEANLGLSVDALTSEDEAVWQQTVLSHLDKGTFFKVHADLAAGLTQAVKKLPDSILGREFADGWLKYFSRLGRYAKLELGFLRTQDALRHLFEERQNMQIPDPEVRRFVQSLRDLKVGHLATFAQLVPRAIGYALWGVQQNASLIEQLEMMLFFPPAKWAEMLNNLSSCVTGLGELKVSLNPGVVATLSLTGLDILKALKTAPLKPEDIKRDEMLESDFEQLFRKLFKEGNATMATTTNPQAGRGLAYMEA</sequence>
<name>A0A0M0JBG5_9EUKA</name>
<keyword evidence="4" id="KW-1185">Reference proteome</keyword>
<dbReference type="Pfam" id="PF13499">
    <property type="entry name" value="EF-hand_7"/>
    <property type="match status" value="1"/>
</dbReference>
<evidence type="ECO:0000313" key="3">
    <source>
        <dbReference type="EMBL" id="KOO23553.1"/>
    </source>
</evidence>
<dbReference type="PROSITE" id="PS00018">
    <property type="entry name" value="EF_HAND_1"/>
    <property type="match status" value="1"/>
</dbReference>
<feature type="domain" description="EF-hand" evidence="2">
    <location>
        <begin position="4"/>
        <end position="39"/>
    </location>
</feature>
<dbReference type="OrthoDB" id="26525at2759"/>
<dbReference type="Gene3D" id="1.10.238.10">
    <property type="entry name" value="EF-hand"/>
    <property type="match status" value="1"/>
</dbReference>
<evidence type="ECO:0000313" key="4">
    <source>
        <dbReference type="Proteomes" id="UP000037460"/>
    </source>
</evidence>
<dbReference type="AlphaFoldDB" id="A0A0M0JBG5"/>
<dbReference type="GO" id="GO:0005509">
    <property type="term" value="F:calcium ion binding"/>
    <property type="evidence" value="ECO:0007669"/>
    <property type="project" value="InterPro"/>
</dbReference>
<dbReference type="InterPro" id="IPR011992">
    <property type="entry name" value="EF-hand-dom_pair"/>
</dbReference>
<evidence type="ECO:0000256" key="1">
    <source>
        <dbReference type="ARBA" id="ARBA00022837"/>
    </source>
</evidence>
<evidence type="ECO:0000259" key="2">
    <source>
        <dbReference type="PROSITE" id="PS50222"/>
    </source>
</evidence>
<gene>
    <name evidence="3" type="ORF">Ctob_002511</name>
</gene>